<dbReference type="GO" id="GO:0005524">
    <property type="term" value="F:ATP binding"/>
    <property type="evidence" value="ECO:0007669"/>
    <property type="project" value="UniProtKB-KW"/>
</dbReference>
<evidence type="ECO:0000259" key="4">
    <source>
        <dbReference type="PROSITE" id="PS50011"/>
    </source>
</evidence>
<feature type="transmembrane region" description="Helical" evidence="3">
    <location>
        <begin position="347"/>
        <end position="370"/>
    </location>
</feature>
<dbReference type="PANTHER" id="PTHR24346">
    <property type="entry name" value="MAP/MICROTUBULE AFFINITY-REGULATING KINASE"/>
    <property type="match status" value="1"/>
</dbReference>
<dbReference type="CDD" id="cd06577">
    <property type="entry name" value="PASTA_pknB"/>
    <property type="match status" value="2"/>
</dbReference>
<dbReference type="InterPro" id="IPR011009">
    <property type="entry name" value="Kinase-like_dom_sf"/>
</dbReference>
<dbReference type="Pfam" id="PF03793">
    <property type="entry name" value="PASTA"/>
    <property type="match status" value="2"/>
</dbReference>
<feature type="domain" description="Protein kinase" evidence="4">
    <location>
        <begin position="40"/>
        <end position="318"/>
    </location>
</feature>
<feature type="domain" description="PASTA" evidence="5">
    <location>
        <begin position="406"/>
        <end position="478"/>
    </location>
</feature>
<dbReference type="Gene3D" id="1.10.510.10">
    <property type="entry name" value="Transferase(Phosphotransferase) domain 1"/>
    <property type="match status" value="1"/>
</dbReference>
<keyword evidence="3" id="KW-0472">Membrane</keyword>
<dbReference type="GO" id="GO:0004674">
    <property type="term" value="F:protein serine/threonine kinase activity"/>
    <property type="evidence" value="ECO:0007669"/>
    <property type="project" value="TreeGrafter"/>
</dbReference>
<dbReference type="Pfam" id="PF00069">
    <property type="entry name" value="Pkinase"/>
    <property type="match status" value="1"/>
</dbReference>
<dbReference type="EMBL" id="DVFW01000017">
    <property type="protein sequence ID" value="HIQ80151.1"/>
    <property type="molecule type" value="Genomic_DNA"/>
</dbReference>
<dbReference type="GO" id="GO:0005737">
    <property type="term" value="C:cytoplasm"/>
    <property type="evidence" value="ECO:0007669"/>
    <property type="project" value="TreeGrafter"/>
</dbReference>
<keyword evidence="3" id="KW-0812">Transmembrane</keyword>
<dbReference type="PROSITE" id="PS50011">
    <property type="entry name" value="PROTEIN_KINASE_DOM"/>
    <property type="match status" value="1"/>
</dbReference>
<evidence type="ECO:0000313" key="6">
    <source>
        <dbReference type="EMBL" id="HIQ80151.1"/>
    </source>
</evidence>
<name>A0A9D1CTX3_9FIRM</name>
<gene>
    <name evidence="6" type="ORF">IAD32_02555</name>
</gene>
<dbReference type="SMART" id="SM00740">
    <property type="entry name" value="PASTA"/>
    <property type="match status" value="2"/>
</dbReference>
<protein>
    <submittedName>
        <fullName evidence="6">PASTA domain-containing protein</fullName>
    </submittedName>
</protein>
<evidence type="ECO:0000313" key="7">
    <source>
        <dbReference type="Proteomes" id="UP000886787"/>
    </source>
</evidence>
<dbReference type="InterPro" id="IPR000719">
    <property type="entry name" value="Prot_kinase_dom"/>
</dbReference>
<dbReference type="GO" id="GO:0035556">
    <property type="term" value="P:intracellular signal transduction"/>
    <property type="evidence" value="ECO:0007669"/>
    <property type="project" value="TreeGrafter"/>
</dbReference>
<dbReference type="InterPro" id="IPR005543">
    <property type="entry name" value="PASTA_dom"/>
</dbReference>
<feature type="domain" description="PASTA" evidence="5">
    <location>
        <begin position="479"/>
        <end position="547"/>
    </location>
</feature>
<evidence type="ECO:0000256" key="2">
    <source>
        <dbReference type="ARBA" id="ARBA00022840"/>
    </source>
</evidence>
<keyword evidence="3" id="KW-1133">Transmembrane helix</keyword>
<comment type="caution">
    <text evidence="6">The sequence shown here is derived from an EMBL/GenBank/DDBJ whole genome shotgun (WGS) entry which is preliminary data.</text>
</comment>
<dbReference type="SMART" id="SM00220">
    <property type="entry name" value="S_TKc"/>
    <property type="match status" value="1"/>
</dbReference>
<reference evidence="6" key="2">
    <citation type="journal article" date="2021" name="PeerJ">
        <title>Extensive microbial diversity within the chicken gut microbiome revealed by metagenomics and culture.</title>
        <authorList>
            <person name="Gilroy R."/>
            <person name="Ravi A."/>
            <person name="Getino M."/>
            <person name="Pursley I."/>
            <person name="Horton D.L."/>
            <person name="Alikhan N.F."/>
            <person name="Baker D."/>
            <person name="Gharbi K."/>
            <person name="Hall N."/>
            <person name="Watson M."/>
            <person name="Adriaenssens E.M."/>
            <person name="Foster-Nyarko E."/>
            <person name="Jarju S."/>
            <person name="Secka A."/>
            <person name="Antonio M."/>
            <person name="Oren A."/>
            <person name="Chaudhuri R.R."/>
            <person name="La Ragione R."/>
            <person name="Hildebrand F."/>
            <person name="Pallen M.J."/>
        </authorList>
    </citation>
    <scope>NUCLEOTIDE SEQUENCE</scope>
    <source>
        <strain evidence="6">ChiSjej1B19-3389</strain>
    </source>
</reference>
<proteinExistence type="predicted"/>
<organism evidence="6 7">
    <name type="scientific">Candidatus Scatavimonas merdigallinarum</name>
    <dbReference type="NCBI Taxonomy" id="2840914"/>
    <lineage>
        <taxon>Bacteria</taxon>
        <taxon>Bacillati</taxon>
        <taxon>Bacillota</taxon>
        <taxon>Clostridia</taxon>
        <taxon>Eubacteriales</taxon>
        <taxon>Oscillospiraceae</taxon>
        <taxon>Oscillospiraceae incertae sedis</taxon>
        <taxon>Candidatus Scatavimonas</taxon>
    </lineage>
</organism>
<dbReference type="PANTHER" id="PTHR24346:SF30">
    <property type="entry name" value="MATERNAL EMBRYONIC LEUCINE ZIPPER KINASE"/>
    <property type="match status" value="1"/>
</dbReference>
<dbReference type="AlphaFoldDB" id="A0A9D1CTX3"/>
<keyword evidence="2" id="KW-0067">ATP-binding</keyword>
<evidence type="ECO:0000256" key="3">
    <source>
        <dbReference type="SAM" id="Phobius"/>
    </source>
</evidence>
<dbReference type="Proteomes" id="UP000886787">
    <property type="component" value="Unassembled WGS sequence"/>
</dbReference>
<dbReference type="Gene3D" id="3.30.10.20">
    <property type="match status" value="2"/>
</dbReference>
<reference evidence="6" key="1">
    <citation type="submission" date="2020-10" db="EMBL/GenBank/DDBJ databases">
        <authorList>
            <person name="Gilroy R."/>
        </authorList>
    </citation>
    <scope>NUCLEOTIDE SEQUENCE</scope>
    <source>
        <strain evidence="6">ChiSjej1B19-3389</strain>
    </source>
</reference>
<accession>A0A9D1CTX3</accession>
<dbReference type="SUPFAM" id="SSF56112">
    <property type="entry name" value="Protein kinase-like (PK-like)"/>
    <property type="match status" value="1"/>
</dbReference>
<sequence>MSEICLGCMVENNGEDVCPNCGFDKHSEQLPPYLPLRTVLQNRYIVGKVVYNNTECAKYMGYDKFENTPVIIREFFPYGLCTRTSASLEAVVQPEKQDLYKSLENNFLQVHRNVARFKELSAIVAVYDIFHENNTAYVIEETEEIIPLHEYIERSGGTLEWDTARPLFMPLLSALSKIHQSGLAHYGIAPENLVITPSGKMKILNFSVHDLRRQGGALKAQLFTGCSAPEQYNNASVLGEYTDIYGFTATLFFALTGKLPADARKRMQDGRLLINTNVVKRLPPHVITALANGLQVDRQSRIADFESLRAQLSAAPTVKAIQEEIARPAVIPPTGGEEGGKRRVSNFACGVIATAVALVVFSVAGFFWVASNPFQGMFVTSGGSTEETGATQSTTSQSEDFTYPQNSEYFRVRNFVGMKYEDVEKLAENSTEYYVLRTTEDEFSNTVAEGYIISQTPEGNTTVDRGNDGVTISVTVSKGPQTRELPEVENLTLDDAAKALNEEHFIANTQLEFSDEVPENTVIGYAQGFKEGQKLDYGSEVTVIVSLGPKPDLSSQSGVSTAAA</sequence>
<evidence type="ECO:0000256" key="1">
    <source>
        <dbReference type="ARBA" id="ARBA00022741"/>
    </source>
</evidence>
<evidence type="ECO:0000259" key="5">
    <source>
        <dbReference type="PROSITE" id="PS51178"/>
    </source>
</evidence>
<dbReference type="PROSITE" id="PS51178">
    <property type="entry name" value="PASTA"/>
    <property type="match status" value="2"/>
</dbReference>
<keyword evidence="1" id="KW-0547">Nucleotide-binding</keyword>